<evidence type="ECO:0000256" key="1">
    <source>
        <dbReference type="SAM" id="SignalP"/>
    </source>
</evidence>
<dbReference type="GO" id="GO:0016787">
    <property type="term" value="F:hydrolase activity"/>
    <property type="evidence" value="ECO:0007669"/>
    <property type="project" value="UniProtKB-KW"/>
</dbReference>
<accession>A0A9P8UMJ3</accession>
<evidence type="ECO:0000313" key="3">
    <source>
        <dbReference type="EMBL" id="KAH6654848.1"/>
    </source>
</evidence>
<gene>
    <name evidence="3" type="ORF">BKA67DRAFT_677383</name>
</gene>
<dbReference type="EMBL" id="JAGPXC010000004">
    <property type="protein sequence ID" value="KAH6654848.1"/>
    <property type="molecule type" value="Genomic_DNA"/>
</dbReference>
<proteinExistence type="predicted"/>
<protein>
    <submittedName>
        <fullName evidence="3">Alpha/Beta hydrolase protein</fullName>
    </submittedName>
</protein>
<dbReference type="Pfam" id="PF12697">
    <property type="entry name" value="Abhydrolase_6"/>
    <property type="match status" value="1"/>
</dbReference>
<sequence length="378" mass="40092">MPSPKLLIIAALGVAEITVATSLCQNITIPVTISAENTPLNFAPPLTNFDATNFLLNSLKAIRDGVQNPQTTTISGIYNLAATRCDPESGPSDVLQILTHGFGFDRSYWDFPFNDHNYSYVNFALDHGYSTLSWDRLGLGMSSHGDPINEIQIPLEVAALGALSRVARTGNLSSTGTSYGKIAHIGHSLGSAMIYALAATDPDMLDAIVLTGFSHFVAYQPVGLIGFHLVQANTIDGFTDYVPGYLAQKDTIAVQTDFFAPGSFDPEILDAAFLAQAPITVGELATAAYMGNATIYSKAPVLIATGERDLIYCGTDCLAGVTGNMTSVLDLSEIYFSSTTSFKTAVIPGAGHGLNLDYTANITYSTINEFLSSNGLGV</sequence>
<dbReference type="Proteomes" id="UP000758603">
    <property type="component" value="Unassembled WGS sequence"/>
</dbReference>
<keyword evidence="4" id="KW-1185">Reference proteome</keyword>
<feature type="signal peptide" evidence="1">
    <location>
        <begin position="1"/>
        <end position="20"/>
    </location>
</feature>
<reference evidence="3" key="1">
    <citation type="journal article" date="2021" name="Nat. Commun.">
        <title>Genetic determinants of endophytism in the Arabidopsis root mycobiome.</title>
        <authorList>
            <person name="Mesny F."/>
            <person name="Miyauchi S."/>
            <person name="Thiergart T."/>
            <person name="Pickel B."/>
            <person name="Atanasova L."/>
            <person name="Karlsson M."/>
            <person name="Huettel B."/>
            <person name="Barry K.W."/>
            <person name="Haridas S."/>
            <person name="Chen C."/>
            <person name="Bauer D."/>
            <person name="Andreopoulos W."/>
            <person name="Pangilinan J."/>
            <person name="LaButti K."/>
            <person name="Riley R."/>
            <person name="Lipzen A."/>
            <person name="Clum A."/>
            <person name="Drula E."/>
            <person name="Henrissat B."/>
            <person name="Kohler A."/>
            <person name="Grigoriev I.V."/>
            <person name="Martin F.M."/>
            <person name="Hacquard S."/>
        </authorList>
    </citation>
    <scope>NUCLEOTIDE SEQUENCE</scope>
    <source>
        <strain evidence="3">MPI-SDFR-AT-0073</strain>
    </source>
</reference>
<dbReference type="RefSeq" id="XP_045959118.1">
    <property type="nucleotide sequence ID" value="XM_046108822.1"/>
</dbReference>
<dbReference type="AlphaFoldDB" id="A0A9P8UMJ3"/>
<evidence type="ECO:0000313" key="4">
    <source>
        <dbReference type="Proteomes" id="UP000758603"/>
    </source>
</evidence>
<dbReference type="InterPro" id="IPR029058">
    <property type="entry name" value="AB_hydrolase_fold"/>
</dbReference>
<dbReference type="GeneID" id="70137713"/>
<organism evidence="3 4">
    <name type="scientific">Truncatella angustata</name>
    <dbReference type="NCBI Taxonomy" id="152316"/>
    <lineage>
        <taxon>Eukaryota</taxon>
        <taxon>Fungi</taxon>
        <taxon>Dikarya</taxon>
        <taxon>Ascomycota</taxon>
        <taxon>Pezizomycotina</taxon>
        <taxon>Sordariomycetes</taxon>
        <taxon>Xylariomycetidae</taxon>
        <taxon>Amphisphaeriales</taxon>
        <taxon>Sporocadaceae</taxon>
        <taxon>Truncatella</taxon>
    </lineage>
</organism>
<dbReference type="Gene3D" id="3.40.50.1820">
    <property type="entry name" value="alpha/beta hydrolase"/>
    <property type="match status" value="1"/>
</dbReference>
<dbReference type="OrthoDB" id="190201at2759"/>
<name>A0A9P8UMJ3_9PEZI</name>
<feature type="domain" description="AB hydrolase-1" evidence="2">
    <location>
        <begin position="97"/>
        <end position="357"/>
    </location>
</feature>
<dbReference type="SUPFAM" id="SSF53474">
    <property type="entry name" value="alpha/beta-Hydrolases"/>
    <property type="match status" value="1"/>
</dbReference>
<keyword evidence="1" id="KW-0732">Signal</keyword>
<feature type="chain" id="PRO_5040139765" evidence="1">
    <location>
        <begin position="21"/>
        <end position="378"/>
    </location>
</feature>
<dbReference type="InterPro" id="IPR000073">
    <property type="entry name" value="AB_hydrolase_1"/>
</dbReference>
<comment type="caution">
    <text evidence="3">The sequence shown here is derived from an EMBL/GenBank/DDBJ whole genome shotgun (WGS) entry which is preliminary data.</text>
</comment>
<evidence type="ECO:0000259" key="2">
    <source>
        <dbReference type="Pfam" id="PF12697"/>
    </source>
</evidence>
<keyword evidence="3" id="KW-0378">Hydrolase</keyword>